<accession>A0AAN7JU39</accession>
<dbReference type="AlphaFoldDB" id="A0AAN7JU39"/>
<gene>
    <name evidence="2" type="ORF">SAY87_002452</name>
</gene>
<evidence type="ECO:0000256" key="1">
    <source>
        <dbReference type="SAM" id="MobiDB-lite"/>
    </source>
</evidence>
<protein>
    <submittedName>
        <fullName evidence="2">Uncharacterized protein</fullName>
    </submittedName>
</protein>
<comment type="caution">
    <text evidence="2">The sequence shown here is derived from an EMBL/GenBank/DDBJ whole genome shotgun (WGS) entry which is preliminary data.</text>
</comment>
<reference evidence="2 3" key="1">
    <citation type="journal article" date="2023" name="Hortic Res">
        <title>Pangenome of water caltrop reveals structural variations and asymmetric subgenome divergence after allopolyploidization.</title>
        <authorList>
            <person name="Zhang X."/>
            <person name="Chen Y."/>
            <person name="Wang L."/>
            <person name="Yuan Y."/>
            <person name="Fang M."/>
            <person name="Shi L."/>
            <person name="Lu R."/>
            <person name="Comes H.P."/>
            <person name="Ma Y."/>
            <person name="Chen Y."/>
            <person name="Huang G."/>
            <person name="Zhou Y."/>
            <person name="Zheng Z."/>
            <person name="Qiu Y."/>
        </authorList>
    </citation>
    <scope>NUCLEOTIDE SEQUENCE [LARGE SCALE GENOMIC DNA]</scope>
    <source>
        <tissue evidence="2">Roots</tissue>
    </source>
</reference>
<organism evidence="2 3">
    <name type="scientific">Trapa incisa</name>
    <dbReference type="NCBI Taxonomy" id="236973"/>
    <lineage>
        <taxon>Eukaryota</taxon>
        <taxon>Viridiplantae</taxon>
        <taxon>Streptophyta</taxon>
        <taxon>Embryophyta</taxon>
        <taxon>Tracheophyta</taxon>
        <taxon>Spermatophyta</taxon>
        <taxon>Magnoliopsida</taxon>
        <taxon>eudicotyledons</taxon>
        <taxon>Gunneridae</taxon>
        <taxon>Pentapetalae</taxon>
        <taxon>rosids</taxon>
        <taxon>malvids</taxon>
        <taxon>Myrtales</taxon>
        <taxon>Lythraceae</taxon>
        <taxon>Trapa</taxon>
    </lineage>
</organism>
<feature type="compositionally biased region" description="Basic and acidic residues" evidence="1">
    <location>
        <begin position="68"/>
        <end position="82"/>
    </location>
</feature>
<keyword evidence="3" id="KW-1185">Reference proteome</keyword>
<proteinExistence type="predicted"/>
<evidence type="ECO:0000313" key="3">
    <source>
        <dbReference type="Proteomes" id="UP001345219"/>
    </source>
</evidence>
<dbReference type="EMBL" id="JAXIOK010000015">
    <property type="protein sequence ID" value="KAK4754348.1"/>
    <property type="molecule type" value="Genomic_DNA"/>
</dbReference>
<feature type="compositionally biased region" description="Basic and acidic residues" evidence="1">
    <location>
        <begin position="14"/>
        <end position="26"/>
    </location>
</feature>
<feature type="region of interest" description="Disordered" evidence="1">
    <location>
        <begin position="1"/>
        <end position="90"/>
    </location>
</feature>
<evidence type="ECO:0000313" key="2">
    <source>
        <dbReference type="EMBL" id="KAK4754348.1"/>
    </source>
</evidence>
<dbReference type="Proteomes" id="UP001345219">
    <property type="component" value="Chromosome 2"/>
</dbReference>
<feature type="compositionally biased region" description="Basic residues" evidence="1">
    <location>
        <begin position="30"/>
        <end position="46"/>
    </location>
</feature>
<feature type="compositionally biased region" description="Polar residues" evidence="1">
    <location>
        <begin position="1"/>
        <end position="12"/>
    </location>
</feature>
<sequence>MKLKQKSGTFFQHPTEKMGRQRKEGFSKATNRRTRGKRMQRKNTNKRGRDFTEEEDRQEKIVSQAPERTSKKAREEEETPPREEDDALTEGVFDFPWLKEEGEMVSALKDYYWEFESTFLSTSVDAQLCDEFPPWIPTNTMSGSLLKGDEKEKEWAFQGDKLESFDCIWNLLLDQKHVAESSSTARTSSSSLPLVR</sequence>
<name>A0AAN7JU39_9MYRT</name>